<feature type="transmembrane region" description="Helical" evidence="5">
    <location>
        <begin position="203"/>
        <end position="223"/>
    </location>
</feature>
<keyword evidence="2 5" id="KW-0812">Transmembrane</keyword>
<dbReference type="GO" id="GO:0016020">
    <property type="term" value="C:membrane"/>
    <property type="evidence" value="ECO:0007669"/>
    <property type="project" value="UniProtKB-SubCell"/>
</dbReference>
<evidence type="ECO:0000256" key="1">
    <source>
        <dbReference type="ARBA" id="ARBA00004141"/>
    </source>
</evidence>
<dbReference type="Pfam" id="PF01040">
    <property type="entry name" value="UbiA"/>
    <property type="match status" value="1"/>
</dbReference>
<organism evidence="6 7">
    <name type="scientific">candidate division WS6 bacterium GW2011_GWF2_39_15</name>
    <dbReference type="NCBI Taxonomy" id="1619100"/>
    <lineage>
        <taxon>Bacteria</taxon>
        <taxon>Candidatus Dojkabacteria</taxon>
    </lineage>
</organism>
<dbReference type="Gene3D" id="1.10.357.140">
    <property type="entry name" value="UbiA prenyltransferase"/>
    <property type="match status" value="1"/>
</dbReference>
<feature type="transmembrane region" description="Helical" evidence="5">
    <location>
        <begin position="26"/>
        <end position="45"/>
    </location>
</feature>
<evidence type="ECO:0000256" key="4">
    <source>
        <dbReference type="ARBA" id="ARBA00023136"/>
    </source>
</evidence>
<dbReference type="STRING" id="1619100.UT34_C0001G0144"/>
<evidence type="ECO:0000256" key="3">
    <source>
        <dbReference type="ARBA" id="ARBA00022989"/>
    </source>
</evidence>
<dbReference type="EMBL" id="LBWK01000001">
    <property type="protein sequence ID" value="KKR06104.1"/>
    <property type="molecule type" value="Genomic_DNA"/>
</dbReference>
<dbReference type="AlphaFoldDB" id="A0A0G0MQ07"/>
<protein>
    <recommendedName>
        <fullName evidence="8">UbiA prenyltransferase</fullName>
    </recommendedName>
</protein>
<dbReference type="InterPro" id="IPR000537">
    <property type="entry name" value="UbiA_prenyltransferase"/>
</dbReference>
<reference evidence="6 7" key="1">
    <citation type="journal article" date="2015" name="Nature">
        <title>rRNA introns, odd ribosomes, and small enigmatic genomes across a large radiation of phyla.</title>
        <authorList>
            <person name="Brown C.T."/>
            <person name="Hug L.A."/>
            <person name="Thomas B.C."/>
            <person name="Sharon I."/>
            <person name="Castelle C.J."/>
            <person name="Singh A."/>
            <person name="Wilkins M.J."/>
            <person name="Williams K.H."/>
            <person name="Banfield J.F."/>
        </authorList>
    </citation>
    <scope>NUCLEOTIDE SEQUENCE [LARGE SCALE GENOMIC DNA]</scope>
</reference>
<dbReference type="InterPro" id="IPR044878">
    <property type="entry name" value="UbiA_sf"/>
</dbReference>
<gene>
    <name evidence="6" type="ORF">UT34_C0001G0144</name>
</gene>
<keyword evidence="3 5" id="KW-1133">Transmembrane helix</keyword>
<evidence type="ECO:0000313" key="6">
    <source>
        <dbReference type="EMBL" id="KKR06104.1"/>
    </source>
</evidence>
<evidence type="ECO:0000256" key="5">
    <source>
        <dbReference type="SAM" id="Phobius"/>
    </source>
</evidence>
<feature type="transmembrane region" description="Helical" evidence="5">
    <location>
        <begin position="229"/>
        <end position="248"/>
    </location>
</feature>
<comment type="caution">
    <text evidence="6">The sequence shown here is derived from an EMBL/GenBank/DDBJ whole genome shotgun (WGS) entry which is preliminary data.</text>
</comment>
<dbReference type="Proteomes" id="UP000034799">
    <property type="component" value="Unassembled WGS sequence"/>
</dbReference>
<dbReference type="GO" id="GO:0016765">
    <property type="term" value="F:transferase activity, transferring alkyl or aryl (other than methyl) groups"/>
    <property type="evidence" value="ECO:0007669"/>
    <property type="project" value="InterPro"/>
</dbReference>
<feature type="transmembrane region" description="Helical" evidence="5">
    <location>
        <begin position="117"/>
        <end position="139"/>
    </location>
</feature>
<evidence type="ECO:0000256" key="2">
    <source>
        <dbReference type="ARBA" id="ARBA00022692"/>
    </source>
</evidence>
<feature type="transmembrane region" description="Helical" evidence="5">
    <location>
        <begin position="91"/>
        <end position="111"/>
    </location>
</feature>
<sequence length="256" mass="29533">MKTKNKEYSIKDYVLEYMFITRTGRLISFSYIVIGVFLLGGYQAINYNYGKLFETFLFAGVLAYGGVYAFNKYTDYTEDQKVEYKSKKSKIFEIFSRDDTLVIAIVNMLLGSVLTHLFLPQIFVTTISLITINIIYSIYLKKFNRLLAVLLISTTGPLKLLIGMQIIGGSLEPIIPILFTHFSLSLAVHIYKQQLKGYLTDQWYNRVQVVILCLVLVFSLYIYTVLQNIVPLLFSIIGISSWTIFRYTGFKKIFLH</sequence>
<evidence type="ECO:0000313" key="7">
    <source>
        <dbReference type="Proteomes" id="UP000034799"/>
    </source>
</evidence>
<accession>A0A0G0MQ07</accession>
<keyword evidence="4 5" id="KW-0472">Membrane</keyword>
<feature type="transmembrane region" description="Helical" evidence="5">
    <location>
        <begin position="173"/>
        <end position="191"/>
    </location>
</feature>
<feature type="transmembrane region" description="Helical" evidence="5">
    <location>
        <begin position="146"/>
        <end position="167"/>
    </location>
</feature>
<proteinExistence type="predicted"/>
<name>A0A0G0MQ07_9BACT</name>
<evidence type="ECO:0008006" key="8">
    <source>
        <dbReference type="Google" id="ProtNLM"/>
    </source>
</evidence>
<feature type="transmembrane region" description="Helical" evidence="5">
    <location>
        <begin position="51"/>
        <end position="70"/>
    </location>
</feature>
<comment type="subcellular location">
    <subcellularLocation>
        <location evidence="1">Membrane</location>
        <topology evidence="1">Multi-pass membrane protein</topology>
    </subcellularLocation>
</comment>